<dbReference type="CDD" id="cd03524">
    <property type="entry name" value="RPA2_OBF_family"/>
    <property type="match status" value="1"/>
</dbReference>
<evidence type="ECO:0000256" key="2">
    <source>
        <dbReference type="ARBA" id="ARBA00022454"/>
    </source>
</evidence>
<feature type="compositionally biased region" description="Basic residues" evidence="4">
    <location>
        <begin position="292"/>
        <end position="301"/>
    </location>
</feature>
<dbReference type="Gene3D" id="2.40.50.140">
    <property type="entry name" value="Nucleic acid-binding proteins"/>
    <property type="match status" value="1"/>
</dbReference>
<protein>
    <recommendedName>
        <fullName evidence="5">CST complex subunit Stn1 N-terminal domain-containing protein</fullName>
    </recommendedName>
</protein>
<gene>
    <name evidence="6" type="ORF">PG997_006394</name>
</gene>
<name>A0ABR1WNN6_9PEZI</name>
<evidence type="ECO:0000256" key="3">
    <source>
        <dbReference type="ARBA" id="ARBA00022895"/>
    </source>
</evidence>
<dbReference type="InterPro" id="IPR018856">
    <property type="entry name" value="Stn1_N"/>
</dbReference>
<dbReference type="Pfam" id="PF10451">
    <property type="entry name" value="Stn1"/>
    <property type="match status" value="1"/>
</dbReference>
<evidence type="ECO:0000313" key="6">
    <source>
        <dbReference type="EMBL" id="KAK8085123.1"/>
    </source>
</evidence>
<keyword evidence="2" id="KW-0158">Chromosome</keyword>
<feature type="region of interest" description="Disordered" evidence="4">
    <location>
        <begin position="209"/>
        <end position="307"/>
    </location>
</feature>
<sequence>MTSATATTKDGGTDNSDKKYEFYPEYCNAVSPTINKWCPLTAQHIYGLSWKVRIDNQKYVFFHLNHPIYWVRIVGVVVAIDSFYSRRIYTIDDSSGACIECCVTLPPPDKTSAPTASTTTTNNNNINPLLPPPPPDPYPGIDTGLVVEIKGSLTLFRNQPQIDVTKMAHLRSTSAEVAFWGKIRAFREGMLASPWFVDAGTVRRLKRENEKDVVRRNRREERERRERQQQQRQSASGRAAGRADSKRGTSTIAAAYDEERGGRGEEIVSEQPERRSERHREDGKKGWEGKPSLRHKPHRPSKLSEVATYTEGKYDALGL</sequence>
<evidence type="ECO:0000259" key="5">
    <source>
        <dbReference type="Pfam" id="PF10451"/>
    </source>
</evidence>
<accession>A0ABR1WNN6</accession>
<dbReference type="EMBL" id="JAQQWN010000005">
    <property type="protein sequence ID" value="KAK8085123.1"/>
    <property type="molecule type" value="Genomic_DNA"/>
</dbReference>
<comment type="subcellular location">
    <subcellularLocation>
        <location evidence="1">Chromosome</location>
        <location evidence="1">Telomere</location>
    </subcellularLocation>
</comment>
<feature type="compositionally biased region" description="Low complexity" evidence="4">
    <location>
        <begin position="230"/>
        <end position="240"/>
    </location>
</feature>
<keyword evidence="3" id="KW-0779">Telomere</keyword>
<feature type="compositionally biased region" description="Basic and acidic residues" evidence="4">
    <location>
        <begin position="209"/>
        <end position="229"/>
    </location>
</feature>
<feature type="compositionally biased region" description="Basic and acidic residues" evidence="4">
    <location>
        <begin position="257"/>
        <end position="288"/>
    </location>
</feature>
<evidence type="ECO:0000256" key="4">
    <source>
        <dbReference type="SAM" id="MobiDB-lite"/>
    </source>
</evidence>
<proteinExistence type="predicted"/>
<feature type="domain" description="CST complex subunit Stn1 N-terminal" evidence="5">
    <location>
        <begin position="16"/>
        <end position="102"/>
    </location>
</feature>
<dbReference type="SUPFAM" id="SSF50249">
    <property type="entry name" value="Nucleic acid-binding proteins"/>
    <property type="match status" value="1"/>
</dbReference>
<organism evidence="6 7">
    <name type="scientific">Apiospora hydei</name>
    <dbReference type="NCBI Taxonomy" id="1337664"/>
    <lineage>
        <taxon>Eukaryota</taxon>
        <taxon>Fungi</taxon>
        <taxon>Dikarya</taxon>
        <taxon>Ascomycota</taxon>
        <taxon>Pezizomycotina</taxon>
        <taxon>Sordariomycetes</taxon>
        <taxon>Xylariomycetidae</taxon>
        <taxon>Amphisphaeriales</taxon>
        <taxon>Apiosporaceae</taxon>
        <taxon>Apiospora</taxon>
    </lineage>
</organism>
<dbReference type="GeneID" id="92043769"/>
<dbReference type="Proteomes" id="UP001433268">
    <property type="component" value="Unassembled WGS sequence"/>
</dbReference>
<dbReference type="RefSeq" id="XP_066669632.1">
    <property type="nucleotide sequence ID" value="XM_066810709.1"/>
</dbReference>
<dbReference type="InterPro" id="IPR012340">
    <property type="entry name" value="NA-bd_OB-fold"/>
</dbReference>
<comment type="caution">
    <text evidence="6">The sequence shown here is derived from an EMBL/GenBank/DDBJ whole genome shotgun (WGS) entry which is preliminary data.</text>
</comment>
<reference evidence="6 7" key="1">
    <citation type="submission" date="2023-01" db="EMBL/GenBank/DDBJ databases">
        <title>Analysis of 21 Apiospora genomes using comparative genomics revels a genus with tremendous synthesis potential of carbohydrate active enzymes and secondary metabolites.</title>
        <authorList>
            <person name="Sorensen T."/>
        </authorList>
    </citation>
    <scope>NUCLEOTIDE SEQUENCE [LARGE SCALE GENOMIC DNA]</scope>
    <source>
        <strain evidence="6 7">CBS 114990</strain>
    </source>
</reference>
<evidence type="ECO:0000313" key="7">
    <source>
        <dbReference type="Proteomes" id="UP001433268"/>
    </source>
</evidence>
<feature type="region of interest" description="Disordered" evidence="4">
    <location>
        <begin position="110"/>
        <end position="129"/>
    </location>
</feature>
<feature type="compositionally biased region" description="Low complexity" evidence="4">
    <location>
        <begin position="110"/>
        <end position="128"/>
    </location>
</feature>
<keyword evidence="7" id="KW-1185">Reference proteome</keyword>
<evidence type="ECO:0000256" key="1">
    <source>
        <dbReference type="ARBA" id="ARBA00004574"/>
    </source>
</evidence>